<feature type="compositionally biased region" description="Polar residues" evidence="1">
    <location>
        <begin position="78"/>
        <end position="92"/>
    </location>
</feature>
<protein>
    <submittedName>
        <fullName evidence="2">Uncharacterized protein</fullName>
    </submittedName>
</protein>
<proteinExistence type="predicted"/>
<accession>A0A1C7ECB9</accession>
<organism evidence="2 3">
    <name type="scientific">Planococcus plakortidis</name>
    <dbReference type="NCBI Taxonomy" id="1038856"/>
    <lineage>
        <taxon>Bacteria</taxon>
        <taxon>Bacillati</taxon>
        <taxon>Bacillota</taxon>
        <taxon>Bacilli</taxon>
        <taxon>Bacillales</taxon>
        <taxon>Caryophanaceae</taxon>
        <taxon>Planococcus</taxon>
    </lineage>
</organism>
<dbReference type="EMBL" id="CP016539">
    <property type="protein sequence ID" value="ANU21388.1"/>
    <property type="molecule type" value="Genomic_DNA"/>
</dbReference>
<name>A0A1C7ECB9_9BACL</name>
<dbReference type="OrthoDB" id="1928231at2"/>
<dbReference type="Proteomes" id="UP000092650">
    <property type="component" value="Chromosome"/>
</dbReference>
<gene>
    <name evidence="2" type="ORF">BBI15_14985</name>
</gene>
<keyword evidence="3" id="KW-1185">Reference proteome</keyword>
<dbReference type="KEGG" id="ppla:BBI15_14985"/>
<dbReference type="AlphaFoldDB" id="A0A1C7ECB9"/>
<reference evidence="2" key="1">
    <citation type="submission" date="2016-10" db="EMBL/GenBank/DDBJ databases">
        <authorList>
            <person name="See-Too W.S."/>
        </authorList>
    </citation>
    <scope>NUCLEOTIDE SEQUENCE [LARGE SCALE GENOMIC DNA]</scope>
    <source>
        <strain evidence="2">DSM 23997</strain>
    </source>
</reference>
<feature type="region of interest" description="Disordered" evidence="1">
    <location>
        <begin position="70"/>
        <end position="92"/>
    </location>
</feature>
<evidence type="ECO:0000256" key="1">
    <source>
        <dbReference type="SAM" id="MobiDB-lite"/>
    </source>
</evidence>
<evidence type="ECO:0000313" key="2">
    <source>
        <dbReference type="EMBL" id="ANU21388.1"/>
    </source>
</evidence>
<dbReference type="RefSeq" id="WP_068872199.1">
    <property type="nucleotide sequence ID" value="NZ_CP016539.2"/>
</dbReference>
<evidence type="ECO:0000313" key="3">
    <source>
        <dbReference type="Proteomes" id="UP000092650"/>
    </source>
</evidence>
<sequence>MKKIIGLLVLAFDLSGCVDGDRYNFSGSSENWDVFYVVDVSDGTNQEKSGTIKYVGEGNAPEMIDYEIEASGSGSEGTGITLNEGTADTGRSSCEGCAVIQEDEEIEVEITWNGQTENLLLTTDN</sequence>